<dbReference type="Gene3D" id="1.20.1420.30">
    <property type="entry name" value="NCX, central ion-binding region"/>
    <property type="match status" value="2"/>
</dbReference>
<gene>
    <name evidence="24" type="primary">Necator_chrV.g17764</name>
    <name evidence="24" type="ORF">RB195_012974</name>
</gene>
<accession>A0ABR1DUL4</accession>
<feature type="transmembrane region" description="Helical" evidence="21">
    <location>
        <begin position="807"/>
        <end position="827"/>
    </location>
</feature>
<evidence type="ECO:0000256" key="17">
    <source>
        <dbReference type="ARBA" id="ARBA00023180"/>
    </source>
</evidence>
<evidence type="ECO:0000256" key="20">
    <source>
        <dbReference type="SAM" id="MobiDB-lite"/>
    </source>
</evidence>
<keyword evidence="5" id="KW-1003">Cell membrane</keyword>
<comment type="catalytic activity">
    <reaction evidence="19">
        <text>Ca(2+)(in) + 3 Na(+)(out) = Ca(2+)(out) + 3 Na(+)(in)</text>
        <dbReference type="Rhea" id="RHEA:69955"/>
        <dbReference type="ChEBI" id="CHEBI:29101"/>
        <dbReference type="ChEBI" id="CHEBI:29108"/>
    </reaction>
</comment>
<keyword evidence="14" id="KW-0915">Sodium</keyword>
<evidence type="ECO:0000256" key="5">
    <source>
        <dbReference type="ARBA" id="ARBA00022475"/>
    </source>
</evidence>
<dbReference type="SUPFAM" id="SSF141072">
    <property type="entry name" value="CalX-like"/>
    <property type="match status" value="2"/>
</dbReference>
<evidence type="ECO:0000256" key="13">
    <source>
        <dbReference type="ARBA" id="ARBA00022989"/>
    </source>
</evidence>
<feature type="transmembrane region" description="Helical" evidence="21">
    <location>
        <begin position="184"/>
        <end position="211"/>
    </location>
</feature>
<evidence type="ECO:0000256" key="12">
    <source>
        <dbReference type="ARBA" id="ARBA00022860"/>
    </source>
</evidence>
<dbReference type="Proteomes" id="UP001303046">
    <property type="component" value="Unassembled WGS sequence"/>
</dbReference>
<dbReference type="Pfam" id="PF16494">
    <property type="entry name" value="Na_Ca_ex_C"/>
    <property type="match status" value="1"/>
</dbReference>
<keyword evidence="25" id="KW-1185">Reference proteome</keyword>
<feature type="transmembrane region" description="Helical" evidence="21">
    <location>
        <begin position="56"/>
        <end position="77"/>
    </location>
</feature>
<keyword evidence="10" id="KW-0677">Repeat</keyword>
<name>A0ABR1DUL4_NECAM</name>
<dbReference type="InterPro" id="IPR004837">
    <property type="entry name" value="NaCa_Exmemb"/>
</dbReference>
<proteinExistence type="inferred from homology"/>
<comment type="subcellular location">
    <subcellularLocation>
        <location evidence="1">Cell membrane</location>
        <topology evidence="1">Multi-pass membrane protein</topology>
    </subcellularLocation>
</comment>
<evidence type="ECO:0000256" key="6">
    <source>
        <dbReference type="ARBA" id="ARBA00022568"/>
    </source>
</evidence>
<feature type="signal peptide" evidence="22">
    <location>
        <begin position="1"/>
        <end position="23"/>
    </location>
</feature>
<evidence type="ECO:0000256" key="1">
    <source>
        <dbReference type="ARBA" id="ARBA00004651"/>
    </source>
</evidence>
<feature type="transmembrane region" description="Helical" evidence="21">
    <location>
        <begin position="916"/>
        <end position="936"/>
    </location>
</feature>
<dbReference type="SMART" id="SM00237">
    <property type="entry name" value="Calx_beta"/>
    <property type="match status" value="2"/>
</dbReference>
<keyword evidence="3" id="KW-0813">Transport</keyword>
<comment type="caution">
    <text evidence="24">The sequence shown here is derived from an EMBL/GenBank/DDBJ whole genome shotgun (WGS) entry which is preliminary data.</text>
</comment>
<keyword evidence="8" id="KW-0479">Metal-binding</keyword>
<reference evidence="24 25" key="1">
    <citation type="submission" date="2023-08" db="EMBL/GenBank/DDBJ databases">
        <title>A Necator americanus chromosomal reference genome.</title>
        <authorList>
            <person name="Ilik V."/>
            <person name="Petrzelkova K.J."/>
            <person name="Pardy F."/>
            <person name="Fuh T."/>
            <person name="Niatou-Singa F.S."/>
            <person name="Gouil Q."/>
            <person name="Baker L."/>
            <person name="Ritchie M.E."/>
            <person name="Jex A.R."/>
            <person name="Gazzola D."/>
            <person name="Li H."/>
            <person name="Toshio Fujiwara R."/>
            <person name="Zhan B."/>
            <person name="Aroian R.V."/>
            <person name="Pafco B."/>
            <person name="Schwarz E.M."/>
        </authorList>
    </citation>
    <scope>NUCLEOTIDE SEQUENCE [LARGE SCALE GENOMIC DNA]</scope>
    <source>
        <strain evidence="24 25">Aroian</strain>
        <tissue evidence="24">Whole animal</tissue>
    </source>
</reference>
<evidence type="ECO:0000256" key="14">
    <source>
        <dbReference type="ARBA" id="ARBA00023053"/>
    </source>
</evidence>
<feature type="compositionally biased region" description="Acidic residues" evidence="20">
    <location>
        <begin position="755"/>
        <end position="771"/>
    </location>
</feature>
<evidence type="ECO:0000256" key="9">
    <source>
        <dbReference type="ARBA" id="ARBA00022729"/>
    </source>
</evidence>
<evidence type="ECO:0000256" key="16">
    <source>
        <dbReference type="ARBA" id="ARBA00023136"/>
    </source>
</evidence>
<evidence type="ECO:0000256" key="2">
    <source>
        <dbReference type="ARBA" id="ARBA00007489"/>
    </source>
</evidence>
<feature type="domain" description="Calx-beta" evidence="23">
    <location>
        <begin position="498"/>
        <end position="597"/>
    </location>
</feature>
<evidence type="ECO:0000256" key="8">
    <source>
        <dbReference type="ARBA" id="ARBA00022723"/>
    </source>
</evidence>
<dbReference type="PANTHER" id="PTHR11878:SF65">
    <property type="entry name" value="NA_CA-EXCHANGE PROTEIN, ISOFORM G"/>
    <property type="match status" value="1"/>
</dbReference>
<organism evidence="24 25">
    <name type="scientific">Necator americanus</name>
    <name type="common">Human hookworm</name>
    <dbReference type="NCBI Taxonomy" id="51031"/>
    <lineage>
        <taxon>Eukaryota</taxon>
        <taxon>Metazoa</taxon>
        <taxon>Ecdysozoa</taxon>
        <taxon>Nematoda</taxon>
        <taxon>Chromadorea</taxon>
        <taxon>Rhabditida</taxon>
        <taxon>Rhabditina</taxon>
        <taxon>Rhabditomorpha</taxon>
        <taxon>Strongyloidea</taxon>
        <taxon>Ancylostomatidae</taxon>
        <taxon>Bunostominae</taxon>
        <taxon>Necator</taxon>
    </lineage>
</organism>
<keyword evidence="16 21" id="KW-0472">Membrane</keyword>
<dbReference type="PRINTS" id="PR01259">
    <property type="entry name" value="NACAEXCHNGR"/>
</dbReference>
<keyword evidence="4" id="KW-0050">Antiport</keyword>
<feature type="transmembrane region" description="Helical" evidence="21">
    <location>
        <begin position="957"/>
        <end position="979"/>
    </location>
</feature>
<dbReference type="InterPro" id="IPR004836">
    <property type="entry name" value="Na_Ca_Ex"/>
</dbReference>
<keyword evidence="17" id="KW-0325">Glycoprotein</keyword>
<sequence length="982" mass="109615">MIRLGAWLLTAILVAIQFDTTVATNCSAADATRNCIDGLIVPIWRPFLDLSPGDKIMRGLIYFVVIAYCFLGVSIVADRFMSSIEVITSMERKIVVKRPGLDPMEVHVRIWNDTVSNLTLMALGSSAPEILLSIIEIIAKKFEAGDLGPNTIVGSAAFNLFMIIAICVSVIPKGEVRRQKHLDVFFVTASWSIFAYIWMYVILAVISPGVIEIWEGLLTFAFFPLTVFTAWIADIKIIQNRFLPRRYRRGSHGMIATEGEELKMLESNGITQAYKDFTQADYVDPAVRAFEEHRQEFIELMREIRKKNPLISPTDLQKQAEYEMITRGPKSRAFYRVQATRRLIGGGDIVKKRIDKEHNKAVDVLVQAQEKQVRENTCKIYFDPAHYTVLENIGNFDVVVGRDGGPEGLTVMVDYYTEDGTANAGSDYIPVKGTLTFYPDDKYQKISIEIVDDDVFEEDEHFYLHLRNLRVRTKDGLILDPSRIGGLPVAQLEMPATATIMILDDDHAGVFSFEHDHFQIVESCGHLSLRVQRSSGARGKVVIPFRTSDGTAIGDKHFESKEGEIVFDDNQTEAFIELGVMDTEQYERSDYFFIELAPPIWAKKMSDLSKVQERFQRRMEQKRRASIASESKESSEPPGGRSRTPSRDFLTTDPNQRAVSASPNLSSRFKKRMGSWIAGMKGADDNMNGLTADQLEIAEMGKPRLGEYSKCQITIKESKEFQGIVDRMIKNANTKLMLGTSSWREQFIDALTVNADDDDDDDGDDEDGEGGDEPKEKAPPSCGDYIMHFMTMPWKLLFATIPPTEYWGGWACFVVSIFMIGVLTALVGDLASQFGCWVGLKDSVTAISFVALGTSVPDTFASKVSAVQDKYADNSIGNVTGSNAVNVFLGIGIAWSVAAIYHFFNGTQFLVDPGNLGFSVLVFCLEACACITVIVLRRGKLVGGELGGPLKYRVMTSVFFMSLWLLYLILSALEAYCIVKGF</sequence>
<dbReference type="Pfam" id="PF01699">
    <property type="entry name" value="Na_Ca_ex"/>
    <property type="match status" value="2"/>
</dbReference>
<keyword evidence="15" id="KW-0406">Ion transport</keyword>
<keyword evidence="12" id="KW-0112">Calmodulin-binding</keyword>
<evidence type="ECO:0000256" key="15">
    <source>
        <dbReference type="ARBA" id="ARBA00023065"/>
    </source>
</evidence>
<evidence type="ECO:0000313" key="24">
    <source>
        <dbReference type="EMBL" id="KAK6753705.1"/>
    </source>
</evidence>
<keyword evidence="6" id="KW-0109">Calcium transport</keyword>
<keyword evidence="13 21" id="KW-1133">Transmembrane helix</keyword>
<protein>
    <recommendedName>
        <fullName evidence="23">Calx-beta domain-containing protein</fullName>
    </recommendedName>
</protein>
<dbReference type="EMBL" id="JAVFWL010000005">
    <property type="protein sequence ID" value="KAK6753705.1"/>
    <property type="molecule type" value="Genomic_DNA"/>
</dbReference>
<evidence type="ECO:0000256" key="10">
    <source>
        <dbReference type="ARBA" id="ARBA00022737"/>
    </source>
</evidence>
<feature type="chain" id="PRO_5045556436" description="Calx-beta domain-containing protein" evidence="22">
    <location>
        <begin position="24"/>
        <end position="982"/>
    </location>
</feature>
<evidence type="ECO:0000256" key="21">
    <source>
        <dbReference type="SAM" id="Phobius"/>
    </source>
</evidence>
<keyword evidence="7 21" id="KW-0812">Transmembrane</keyword>
<feature type="transmembrane region" description="Helical" evidence="21">
    <location>
        <begin position="884"/>
        <end position="904"/>
    </location>
</feature>
<dbReference type="Gene3D" id="2.60.40.2030">
    <property type="match status" value="2"/>
</dbReference>
<evidence type="ECO:0000256" key="7">
    <source>
        <dbReference type="ARBA" id="ARBA00022692"/>
    </source>
</evidence>
<keyword evidence="18" id="KW-0739">Sodium transport</keyword>
<dbReference type="InterPro" id="IPR032452">
    <property type="entry name" value="Na_Ca_Ex_C-exten"/>
</dbReference>
<feature type="domain" description="Calx-beta" evidence="23">
    <location>
        <begin position="368"/>
        <end position="467"/>
    </location>
</feature>
<dbReference type="InterPro" id="IPR038081">
    <property type="entry name" value="CalX-like_sf"/>
</dbReference>
<evidence type="ECO:0000256" key="19">
    <source>
        <dbReference type="ARBA" id="ARBA00033667"/>
    </source>
</evidence>
<dbReference type="InterPro" id="IPR003644">
    <property type="entry name" value="Calx_beta"/>
</dbReference>
<evidence type="ECO:0000256" key="22">
    <source>
        <dbReference type="SAM" id="SignalP"/>
    </source>
</evidence>
<dbReference type="InterPro" id="IPR044880">
    <property type="entry name" value="NCX_ion-bd_dom_sf"/>
</dbReference>
<keyword evidence="11" id="KW-0106">Calcium</keyword>
<feature type="transmembrane region" description="Helical" evidence="21">
    <location>
        <begin position="151"/>
        <end position="172"/>
    </location>
</feature>
<dbReference type="InterPro" id="IPR051171">
    <property type="entry name" value="CaCA"/>
</dbReference>
<feature type="compositionally biased region" description="Polar residues" evidence="20">
    <location>
        <begin position="652"/>
        <end position="664"/>
    </location>
</feature>
<feature type="region of interest" description="Disordered" evidence="20">
    <location>
        <begin position="754"/>
        <end position="780"/>
    </location>
</feature>
<evidence type="ECO:0000256" key="11">
    <source>
        <dbReference type="ARBA" id="ARBA00022837"/>
    </source>
</evidence>
<dbReference type="PANTHER" id="PTHR11878">
    <property type="entry name" value="SODIUM/CALCIUM EXCHANGER"/>
    <property type="match status" value="1"/>
</dbReference>
<keyword evidence="9 22" id="KW-0732">Signal</keyword>
<feature type="transmembrane region" description="Helical" evidence="21">
    <location>
        <begin position="217"/>
        <end position="238"/>
    </location>
</feature>
<comment type="similarity">
    <text evidence="2">Belongs to the Ca(2+):cation antiporter (CaCA) (TC 2.A.19) family. SLC8 subfamily.</text>
</comment>
<evidence type="ECO:0000256" key="4">
    <source>
        <dbReference type="ARBA" id="ARBA00022449"/>
    </source>
</evidence>
<evidence type="ECO:0000259" key="23">
    <source>
        <dbReference type="SMART" id="SM00237"/>
    </source>
</evidence>
<evidence type="ECO:0000256" key="3">
    <source>
        <dbReference type="ARBA" id="ARBA00022448"/>
    </source>
</evidence>
<dbReference type="NCBIfam" id="TIGR00845">
    <property type="entry name" value="caca"/>
    <property type="match status" value="1"/>
</dbReference>
<evidence type="ECO:0000313" key="25">
    <source>
        <dbReference type="Proteomes" id="UP001303046"/>
    </source>
</evidence>
<evidence type="ECO:0000256" key="18">
    <source>
        <dbReference type="ARBA" id="ARBA00023201"/>
    </source>
</evidence>
<dbReference type="Pfam" id="PF03160">
    <property type="entry name" value="Calx-beta"/>
    <property type="match status" value="1"/>
</dbReference>
<feature type="region of interest" description="Disordered" evidence="20">
    <location>
        <begin position="615"/>
        <end position="664"/>
    </location>
</feature>